<protein>
    <submittedName>
        <fullName evidence="1">Uncharacterized protein</fullName>
    </submittedName>
</protein>
<evidence type="ECO:0000313" key="1">
    <source>
        <dbReference type="EMBL" id="TGE06100.1"/>
    </source>
</evidence>
<gene>
    <name evidence="1" type="ORF">EU556_14630</name>
</gene>
<dbReference type="AlphaFoldDB" id="A0A4Z0P3W8"/>
<organism evidence="1 2">
    <name type="scientific">Hymenobacter fodinae</name>
    <dbReference type="NCBI Taxonomy" id="2510796"/>
    <lineage>
        <taxon>Bacteria</taxon>
        <taxon>Pseudomonadati</taxon>
        <taxon>Bacteroidota</taxon>
        <taxon>Cytophagia</taxon>
        <taxon>Cytophagales</taxon>
        <taxon>Hymenobacteraceae</taxon>
        <taxon>Hymenobacter</taxon>
    </lineage>
</organism>
<reference evidence="1 2" key="1">
    <citation type="submission" date="2019-04" db="EMBL/GenBank/DDBJ databases">
        <authorList>
            <person name="Feng G."/>
            <person name="Zhang J."/>
            <person name="Zhu H."/>
        </authorList>
    </citation>
    <scope>NUCLEOTIDE SEQUENCE [LARGE SCALE GENOMIC DNA]</scope>
    <source>
        <strain evidence="1 2">92R-1</strain>
    </source>
</reference>
<dbReference type="RefSeq" id="WP_135434892.1">
    <property type="nucleotide sequence ID" value="NZ_SRLA01000003.1"/>
</dbReference>
<keyword evidence="2" id="KW-1185">Reference proteome</keyword>
<comment type="caution">
    <text evidence="1">The sequence shown here is derived from an EMBL/GenBank/DDBJ whole genome shotgun (WGS) entry which is preliminary data.</text>
</comment>
<accession>A0A4Z0P3W8</accession>
<name>A0A4Z0P3W8_9BACT</name>
<dbReference type="OrthoDB" id="979429at2"/>
<proteinExistence type="predicted"/>
<dbReference type="Proteomes" id="UP000298337">
    <property type="component" value="Unassembled WGS sequence"/>
</dbReference>
<dbReference type="EMBL" id="SRLA01000003">
    <property type="protein sequence ID" value="TGE06100.1"/>
    <property type="molecule type" value="Genomic_DNA"/>
</dbReference>
<evidence type="ECO:0000313" key="2">
    <source>
        <dbReference type="Proteomes" id="UP000298337"/>
    </source>
</evidence>
<sequence>MGISSFLRPESRESSGMFVPDGAQFKELTDAPPNASINDLGKHMGYHPDQIHYYFGDNDPDSEIRGIIFELFSRNIIMVGTKKTVTTINKNSLTHFTRHLTERDLINSYSVSSSLNDGIKNKSLSSSFLARVLGMKGVERDGVFYSERLGLYLYFVDGVLTDFQASDGLGKWAKHFKQINSDIIDAFEAEARRYWGSDNKQVMAEINRQADALADIPDAMQNEYLPLHENTDGSYNFHMMLVCHYEQPIMLDEFLVINHGRYERVTERELGDTNAYKVGRFVYIFSAEGDLLFSDLDSAA</sequence>